<evidence type="ECO:0008006" key="4">
    <source>
        <dbReference type="Google" id="ProtNLM"/>
    </source>
</evidence>
<organism evidence="2 3">
    <name type="scientific">Telluria mixta</name>
    <dbReference type="NCBI Taxonomy" id="34071"/>
    <lineage>
        <taxon>Bacteria</taxon>
        <taxon>Pseudomonadati</taxon>
        <taxon>Pseudomonadota</taxon>
        <taxon>Betaproteobacteria</taxon>
        <taxon>Burkholderiales</taxon>
        <taxon>Oxalobacteraceae</taxon>
        <taxon>Telluria group</taxon>
        <taxon>Telluria</taxon>
    </lineage>
</organism>
<feature type="transmembrane region" description="Helical" evidence="1">
    <location>
        <begin position="157"/>
        <end position="181"/>
    </location>
</feature>
<dbReference type="Proteomes" id="UP001165263">
    <property type="component" value="Unassembled WGS sequence"/>
</dbReference>
<proteinExistence type="predicted"/>
<feature type="transmembrane region" description="Helical" evidence="1">
    <location>
        <begin position="125"/>
        <end position="145"/>
    </location>
</feature>
<accession>A0ABT2C0D4</accession>
<comment type="caution">
    <text evidence="2">The sequence shown here is derived from an EMBL/GenBank/DDBJ whole genome shotgun (WGS) entry which is preliminary data.</text>
</comment>
<gene>
    <name evidence="2" type="ORF">NX786_13315</name>
</gene>
<keyword evidence="1" id="KW-1133">Transmembrane helix</keyword>
<evidence type="ECO:0000313" key="2">
    <source>
        <dbReference type="EMBL" id="MCS0630316.1"/>
    </source>
</evidence>
<protein>
    <recommendedName>
        <fullName evidence="4">NnrU domain-containing protein</fullName>
    </recommendedName>
</protein>
<dbReference type="SUPFAM" id="SSF81343">
    <property type="entry name" value="Fumarate reductase respiratory complex transmembrane subunits"/>
    <property type="match status" value="1"/>
</dbReference>
<keyword evidence="3" id="KW-1185">Reference proteome</keyword>
<keyword evidence="1" id="KW-0812">Transmembrane</keyword>
<dbReference type="InterPro" id="IPR034804">
    <property type="entry name" value="SQR/QFR_C/D"/>
</dbReference>
<dbReference type="RefSeq" id="WP_259449429.1">
    <property type="nucleotide sequence ID" value="NZ_CP119520.1"/>
</dbReference>
<evidence type="ECO:0000256" key="1">
    <source>
        <dbReference type="SAM" id="Phobius"/>
    </source>
</evidence>
<keyword evidence="1" id="KW-0472">Membrane</keyword>
<sequence length="196" mass="20844">MIAPRRLHRAGGALLAVFVAVHVANHLAALAGVESHVRVMDAARRVYRQPVVEAVLLLCVVLQAASGLRMLWAGRQRRRGVLPWLQAASGAYVALFLAIHVVAVLAGRAGGLDTNFYFAAAGLHVWPSVLFFVPYYFLAVAALFVHLGCALRRGRAVVAGFSAVGVVVAGLIVATLMGNVVPVEIPAKYLQTFARG</sequence>
<feature type="transmembrane region" description="Helical" evidence="1">
    <location>
        <begin position="54"/>
        <end position="72"/>
    </location>
</feature>
<dbReference type="Gene3D" id="1.20.1300.10">
    <property type="entry name" value="Fumarate reductase/succinate dehydrogenase, transmembrane subunit"/>
    <property type="match status" value="1"/>
</dbReference>
<reference evidence="2" key="1">
    <citation type="submission" date="2022-08" db="EMBL/GenBank/DDBJ databases">
        <title>Reclassification of Massilia species as members of the genera Telluria, Duganella, Pseudoduganella, Mokoshia gen. nov. and Zemynaea gen. nov. using orthogonal and non-orthogonal genome-based approaches.</title>
        <authorList>
            <person name="Bowman J.P."/>
        </authorList>
    </citation>
    <scope>NUCLEOTIDE SEQUENCE</scope>
    <source>
        <strain evidence="2">LMG 11547</strain>
    </source>
</reference>
<dbReference type="EMBL" id="JANUHC010000004">
    <property type="protein sequence ID" value="MCS0630316.1"/>
    <property type="molecule type" value="Genomic_DNA"/>
</dbReference>
<evidence type="ECO:0000313" key="3">
    <source>
        <dbReference type="Proteomes" id="UP001165263"/>
    </source>
</evidence>
<feature type="transmembrane region" description="Helical" evidence="1">
    <location>
        <begin position="84"/>
        <end position="105"/>
    </location>
</feature>
<name>A0ABT2C0D4_9BURK</name>